<dbReference type="AlphaFoldDB" id="A0A9W4U6L5"/>
<keyword evidence="1" id="KW-1133">Transmembrane helix</keyword>
<evidence type="ECO:0000313" key="4">
    <source>
        <dbReference type="Proteomes" id="UP001152607"/>
    </source>
</evidence>
<evidence type="ECO:0000256" key="1">
    <source>
        <dbReference type="SAM" id="Phobius"/>
    </source>
</evidence>
<feature type="transmembrane region" description="Helical" evidence="1">
    <location>
        <begin position="61"/>
        <end position="88"/>
    </location>
</feature>
<proteinExistence type="predicted"/>
<accession>A0A9W4U6L5</accession>
<reference evidence="3" key="1">
    <citation type="submission" date="2023-01" db="EMBL/GenBank/DDBJ databases">
        <authorList>
            <person name="Van Ghelder C."/>
            <person name="Rancurel C."/>
        </authorList>
    </citation>
    <scope>NUCLEOTIDE SEQUENCE</scope>
    <source>
        <strain evidence="3">CNCM I-4278</strain>
    </source>
</reference>
<feature type="domain" description="DUF7730" evidence="2">
    <location>
        <begin position="206"/>
        <end position="367"/>
    </location>
</feature>
<name>A0A9W4U6L5_9PLEO</name>
<keyword evidence="1" id="KW-0472">Membrane</keyword>
<sequence length="620" mass="71872">MTTYRRPRKFRWYTMPVNSKRLPSVAKLVSDWLDGMKPRMWVSAWSNQDWPFLARALIFCLYYPIGLPLTAVILALGLVYCILISAGYCLYCGMELCGVCCGWSPRGLLYHLRWLICYRWRKKRHGTAAEPKNQVKTVSVRRRERNLTLVLGTTMIREMDAVRSDEKGPLDPTELEMGLGWVRKDKKDGTSQKPPIHQTTIDQMKTCQLWRLPPEIRALIWMFVVGGGHVHIVRTQKRLVGVYCPAKDPTDPLHKDLCVSKMDKYDYYHDPSPWPMDRRPLSLLLTCRQIYSEAINLLYSTNTFAFSGPKTCELFFTHLLAPRRPYVSSIHLAPVFDNLDTPDRYNVRRGYSIRDPLRYWSTVISYLQAKPWNLTLTHITITPILNSWDAEAMNTPWDTKIIESIISKANRFGVIWKGSTTLTWCTAKPPVPIQSWGDVHWEDEKRLPSPLHMTLRRYDYRPKTQLMAFFCPMTVQCLHCENYTVIRRNTRDIAEVTVLEREESFVLSAEPSGPNASLESWVPVRKRYIMGHAPCSGWIEFQYDARETKKWTVTAGAREITEDEAKMNVLQQCHKMVVGICVQRLWDWTESGGNGTMMDQETLDRVYEQADPELLKGGLE</sequence>
<dbReference type="EMBL" id="CAOQHR010000002">
    <property type="protein sequence ID" value="CAI6325313.1"/>
    <property type="molecule type" value="Genomic_DNA"/>
</dbReference>
<gene>
    <name evidence="3" type="ORF">PDIGIT_LOCUS3772</name>
</gene>
<evidence type="ECO:0000259" key="2">
    <source>
        <dbReference type="Pfam" id="PF24864"/>
    </source>
</evidence>
<dbReference type="InterPro" id="IPR056632">
    <property type="entry name" value="DUF7730"/>
</dbReference>
<dbReference type="Pfam" id="PF24864">
    <property type="entry name" value="DUF7730"/>
    <property type="match status" value="1"/>
</dbReference>
<keyword evidence="1" id="KW-0812">Transmembrane</keyword>
<organism evidence="3 4">
    <name type="scientific">Periconia digitata</name>
    <dbReference type="NCBI Taxonomy" id="1303443"/>
    <lineage>
        <taxon>Eukaryota</taxon>
        <taxon>Fungi</taxon>
        <taxon>Dikarya</taxon>
        <taxon>Ascomycota</taxon>
        <taxon>Pezizomycotina</taxon>
        <taxon>Dothideomycetes</taxon>
        <taxon>Pleosporomycetidae</taxon>
        <taxon>Pleosporales</taxon>
        <taxon>Massarineae</taxon>
        <taxon>Periconiaceae</taxon>
        <taxon>Periconia</taxon>
    </lineage>
</organism>
<dbReference type="PANTHER" id="PTHR38790">
    <property type="entry name" value="2EXR DOMAIN-CONTAINING PROTEIN-RELATED"/>
    <property type="match status" value="1"/>
</dbReference>
<dbReference type="OrthoDB" id="4757095at2759"/>
<protein>
    <recommendedName>
        <fullName evidence="2">DUF7730 domain-containing protein</fullName>
    </recommendedName>
</protein>
<evidence type="ECO:0000313" key="3">
    <source>
        <dbReference type="EMBL" id="CAI6325313.1"/>
    </source>
</evidence>
<dbReference type="Proteomes" id="UP001152607">
    <property type="component" value="Unassembled WGS sequence"/>
</dbReference>
<comment type="caution">
    <text evidence="3">The sequence shown here is derived from an EMBL/GenBank/DDBJ whole genome shotgun (WGS) entry which is preliminary data.</text>
</comment>
<keyword evidence="4" id="KW-1185">Reference proteome</keyword>